<dbReference type="InterPro" id="IPR019734">
    <property type="entry name" value="TPR_rpt"/>
</dbReference>
<dbReference type="SMART" id="SM00028">
    <property type="entry name" value="TPR"/>
    <property type="match status" value="12"/>
</dbReference>
<evidence type="ECO:0000256" key="2">
    <source>
        <dbReference type="ARBA" id="ARBA00022803"/>
    </source>
</evidence>
<dbReference type="InterPro" id="IPR050498">
    <property type="entry name" value="Ycf3"/>
</dbReference>
<dbReference type="PROSITE" id="PS50005">
    <property type="entry name" value="TPR"/>
    <property type="match status" value="4"/>
</dbReference>
<dbReference type="Pfam" id="PF13432">
    <property type="entry name" value="TPR_16"/>
    <property type="match status" value="2"/>
</dbReference>
<comment type="caution">
    <text evidence="4">The sequence shown here is derived from an EMBL/GenBank/DDBJ whole genome shotgun (WGS) entry which is preliminary data.</text>
</comment>
<feature type="repeat" description="TPR" evidence="3">
    <location>
        <begin position="203"/>
        <end position="236"/>
    </location>
</feature>
<protein>
    <submittedName>
        <fullName evidence="4">Tetratricopeptide repeat protein</fullName>
    </submittedName>
</protein>
<dbReference type="AlphaFoldDB" id="A0A9D6V240"/>
<evidence type="ECO:0000313" key="4">
    <source>
        <dbReference type="EMBL" id="MBI5250099.1"/>
    </source>
</evidence>
<dbReference type="InterPro" id="IPR011990">
    <property type="entry name" value="TPR-like_helical_dom_sf"/>
</dbReference>
<keyword evidence="1" id="KW-0677">Repeat</keyword>
<dbReference type="Pfam" id="PF13371">
    <property type="entry name" value="TPR_9"/>
    <property type="match status" value="1"/>
</dbReference>
<keyword evidence="2 3" id="KW-0802">TPR repeat</keyword>
<dbReference type="SUPFAM" id="SSF48452">
    <property type="entry name" value="TPR-like"/>
    <property type="match status" value="3"/>
</dbReference>
<dbReference type="Pfam" id="PF13181">
    <property type="entry name" value="TPR_8"/>
    <property type="match status" value="1"/>
</dbReference>
<dbReference type="Proteomes" id="UP000807825">
    <property type="component" value="Unassembled WGS sequence"/>
</dbReference>
<feature type="repeat" description="TPR" evidence="3">
    <location>
        <begin position="474"/>
        <end position="507"/>
    </location>
</feature>
<dbReference type="EMBL" id="JACRDE010000305">
    <property type="protein sequence ID" value="MBI5250099.1"/>
    <property type="molecule type" value="Genomic_DNA"/>
</dbReference>
<name>A0A9D6V240_9BACT</name>
<accession>A0A9D6V240</accession>
<dbReference type="PANTHER" id="PTHR44858">
    <property type="entry name" value="TETRATRICOPEPTIDE REPEAT PROTEIN 6"/>
    <property type="match status" value="1"/>
</dbReference>
<dbReference type="PANTHER" id="PTHR44858:SF1">
    <property type="entry name" value="UDP-N-ACETYLGLUCOSAMINE--PEPTIDE N-ACETYLGLUCOSAMINYLTRANSFERASE SPINDLY-RELATED"/>
    <property type="match status" value="1"/>
</dbReference>
<reference evidence="4" key="1">
    <citation type="submission" date="2020-07" db="EMBL/GenBank/DDBJ databases">
        <title>Huge and variable diversity of episymbiotic CPR bacteria and DPANN archaea in groundwater ecosystems.</title>
        <authorList>
            <person name="He C.Y."/>
            <person name="Keren R."/>
            <person name="Whittaker M."/>
            <person name="Farag I.F."/>
            <person name="Doudna J."/>
            <person name="Cate J.H.D."/>
            <person name="Banfield J.F."/>
        </authorList>
    </citation>
    <scope>NUCLEOTIDE SEQUENCE</scope>
    <source>
        <strain evidence="4">NC_groundwater_1664_Pr3_B-0.1um_52_9</strain>
    </source>
</reference>
<proteinExistence type="predicted"/>
<feature type="repeat" description="TPR" evidence="3">
    <location>
        <begin position="135"/>
        <end position="168"/>
    </location>
</feature>
<organism evidence="4 5">
    <name type="scientific">Desulfomonile tiedjei</name>
    <dbReference type="NCBI Taxonomy" id="2358"/>
    <lineage>
        <taxon>Bacteria</taxon>
        <taxon>Pseudomonadati</taxon>
        <taxon>Thermodesulfobacteriota</taxon>
        <taxon>Desulfomonilia</taxon>
        <taxon>Desulfomonilales</taxon>
        <taxon>Desulfomonilaceae</taxon>
        <taxon>Desulfomonile</taxon>
    </lineage>
</organism>
<evidence type="ECO:0000313" key="5">
    <source>
        <dbReference type="Proteomes" id="UP000807825"/>
    </source>
</evidence>
<sequence>MLSSRTMKRLLSHGLLILILPYFCFAASEPNPVRLLKQAKAEEDPAKRIEILDKALTDQSLKGDLLSAIFLERAMAYKALQDCFHAIEDFNSSMAHSRKSSPALLEKIHCLILVDQLDEASRALESMLLAGPGSAQAYVLKGMIYEKEGFLSKAEDEYSRALHYEPNSSVALDKRSKALMKAGKPRKALDDINALAKLARNDPEVFMTRAMIHVKLKDYSAALADYGQVETLSPGNDRVLKEKVLVFFKTDQPQKALEALSAHITANPDDVEGLVLLARSQILLKNPSKADAILRQALTKKPLFAPAYLYRGLVVRNDDPDAALANLNRALELDSSLVDAYKERARIFTDLNEPVRAAADLTAAADLDPADGEIFAMRALSLVRRMLYDAAIADFTRALECLPGDNRILYDRAVTYYLRDDSQQALADIDALLQTKPDTARALSLRGVLNFSLGKQAQARDDFDKAVSISPNDPQVRNNRGFFFYRIGEFGAAMEDFSRALKADANYAVARHNLGLTVNRKESDESGDNPAAN</sequence>
<feature type="repeat" description="TPR" evidence="3">
    <location>
        <begin position="440"/>
        <end position="473"/>
    </location>
</feature>
<gene>
    <name evidence="4" type="ORF">HY912_11455</name>
</gene>
<dbReference type="Gene3D" id="1.25.40.10">
    <property type="entry name" value="Tetratricopeptide repeat domain"/>
    <property type="match status" value="3"/>
</dbReference>
<evidence type="ECO:0000256" key="3">
    <source>
        <dbReference type="PROSITE-ProRule" id="PRU00339"/>
    </source>
</evidence>
<evidence type="ECO:0000256" key="1">
    <source>
        <dbReference type="ARBA" id="ARBA00022737"/>
    </source>
</evidence>